<proteinExistence type="predicted"/>
<sequence>MIMSSFEEEWLATNDPSMSTSPNSFSMTAIRLPCWAVRI</sequence>
<organism evidence="1">
    <name type="scientific">Rhizophora mucronata</name>
    <name type="common">Asiatic mangrove</name>
    <dbReference type="NCBI Taxonomy" id="61149"/>
    <lineage>
        <taxon>Eukaryota</taxon>
        <taxon>Viridiplantae</taxon>
        <taxon>Streptophyta</taxon>
        <taxon>Embryophyta</taxon>
        <taxon>Tracheophyta</taxon>
        <taxon>Spermatophyta</taxon>
        <taxon>Magnoliopsida</taxon>
        <taxon>eudicotyledons</taxon>
        <taxon>Gunneridae</taxon>
        <taxon>Pentapetalae</taxon>
        <taxon>rosids</taxon>
        <taxon>fabids</taxon>
        <taxon>Malpighiales</taxon>
        <taxon>Rhizophoraceae</taxon>
        <taxon>Rhizophora</taxon>
    </lineage>
</organism>
<evidence type="ECO:0000313" key="1">
    <source>
        <dbReference type="EMBL" id="MBW94997.1"/>
    </source>
</evidence>
<dbReference type="AlphaFoldDB" id="A0A2P2JNE2"/>
<reference evidence="1" key="1">
    <citation type="submission" date="2018-02" db="EMBL/GenBank/DDBJ databases">
        <title>Rhizophora mucronata_Transcriptome.</title>
        <authorList>
            <person name="Meera S.P."/>
            <person name="Sreeshan A."/>
            <person name="Augustine A."/>
        </authorList>
    </citation>
    <scope>NUCLEOTIDE SEQUENCE</scope>
    <source>
        <tissue evidence="1">Leaf</tissue>
    </source>
</reference>
<name>A0A2P2JNE2_RHIMU</name>
<accession>A0A2P2JNE2</accession>
<protein>
    <submittedName>
        <fullName evidence="1">COBW domain-containing protein 1-like</fullName>
    </submittedName>
</protein>
<dbReference type="EMBL" id="GGEC01014514">
    <property type="protein sequence ID" value="MBW94997.1"/>
    <property type="molecule type" value="Transcribed_RNA"/>
</dbReference>